<keyword evidence="5" id="KW-0406">Ion transport</keyword>
<keyword evidence="4 8" id="KW-1133">Transmembrane helix</keyword>
<evidence type="ECO:0000256" key="1">
    <source>
        <dbReference type="ARBA" id="ARBA00004141"/>
    </source>
</evidence>
<dbReference type="AlphaFoldDB" id="A0A8H3E3B5"/>
<evidence type="ECO:0000259" key="9">
    <source>
        <dbReference type="Pfam" id="PF07885"/>
    </source>
</evidence>
<evidence type="ECO:0000256" key="2">
    <source>
        <dbReference type="ARBA" id="ARBA00022448"/>
    </source>
</evidence>
<dbReference type="GO" id="GO:0015271">
    <property type="term" value="F:outward rectifier potassium channel activity"/>
    <property type="evidence" value="ECO:0007669"/>
    <property type="project" value="TreeGrafter"/>
</dbReference>
<dbReference type="Proteomes" id="UP000663827">
    <property type="component" value="Unassembled WGS sequence"/>
</dbReference>
<keyword evidence="3 8" id="KW-0812">Transmembrane</keyword>
<feature type="domain" description="Potassium channel" evidence="9">
    <location>
        <begin position="230"/>
        <end position="303"/>
    </location>
</feature>
<feature type="transmembrane region" description="Helical" evidence="8">
    <location>
        <begin position="380"/>
        <end position="398"/>
    </location>
</feature>
<dbReference type="SUPFAM" id="SSF81324">
    <property type="entry name" value="Voltage-gated potassium channels"/>
    <property type="match status" value="2"/>
</dbReference>
<dbReference type="PANTHER" id="PTHR11003">
    <property type="entry name" value="POTASSIUM CHANNEL, SUBFAMILY K"/>
    <property type="match status" value="1"/>
</dbReference>
<feature type="transmembrane region" description="Helical" evidence="8">
    <location>
        <begin position="249"/>
        <end position="267"/>
    </location>
</feature>
<gene>
    <name evidence="10" type="ORF">RDB_LOCUS94975</name>
</gene>
<evidence type="ECO:0000256" key="7">
    <source>
        <dbReference type="ARBA" id="ARBA00023303"/>
    </source>
</evidence>
<dbReference type="GO" id="GO:0030322">
    <property type="term" value="P:stabilization of membrane potential"/>
    <property type="evidence" value="ECO:0007669"/>
    <property type="project" value="TreeGrafter"/>
</dbReference>
<protein>
    <recommendedName>
        <fullName evidence="9">Potassium channel domain-containing protein</fullName>
    </recommendedName>
</protein>
<evidence type="ECO:0000256" key="5">
    <source>
        <dbReference type="ARBA" id="ARBA00023065"/>
    </source>
</evidence>
<accession>A0A8H3E3B5</accession>
<evidence type="ECO:0000256" key="4">
    <source>
        <dbReference type="ARBA" id="ARBA00022989"/>
    </source>
</evidence>
<dbReference type="GO" id="GO:0022841">
    <property type="term" value="F:potassium ion leak channel activity"/>
    <property type="evidence" value="ECO:0007669"/>
    <property type="project" value="TreeGrafter"/>
</dbReference>
<comment type="caution">
    <text evidence="10">The sequence shown here is derived from an EMBL/GenBank/DDBJ whole genome shotgun (WGS) entry which is preliminary data.</text>
</comment>
<feature type="transmembrane region" description="Helical" evidence="8">
    <location>
        <begin position="224"/>
        <end position="242"/>
    </location>
</feature>
<feature type="non-terminal residue" evidence="10">
    <location>
        <position position="1"/>
    </location>
</feature>
<organism evidence="10 11">
    <name type="scientific">Rhizoctonia solani</name>
    <dbReference type="NCBI Taxonomy" id="456999"/>
    <lineage>
        <taxon>Eukaryota</taxon>
        <taxon>Fungi</taxon>
        <taxon>Dikarya</taxon>
        <taxon>Basidiomycota</taxon>
        <taxon>Agaricomycotina</taxon>
        <taxon>Agaricomycetes</taxon>
        <taxon>Cantharellales</taxon>
        <taxon>Ceratobasidiaceae</taxon>
        <taxon>Rhizoctonia</taxon>
    </lineage>
</organism>
<feature type="transmembrane region" description="Helical" evidence="8">
    <location>
        <begin position="172"/>
        <end position="195"/>
    </location>
</feature>
<dbReference type="Gene3D" id="1.10.287.70">
    <property type="match status" value="2"/>
</dbReference>
<dbReference type="PANTHER" id="PTHR11003:SF345">
    <property type="entry name" value="TWIK FAMILY OF POTASSIUM CHANNELS PROTEIN 18"/>
    <property type="match status" value="1"/>
</dbReference>
<evidence type="ECO:0000256" key="8">
    <source>
        <dbReference type="SAM" id="Phobius"/>
    </source>
</evidence>
<feature type="transmembrane region" description="Helical" evidence="8">
    <location>
        <begin position="279"/>
        <end position="302"/>
    </location>
</feature>
<name>A0A8H3E3B5_9AGAM</name>
<reference evidence="10" key="1">
    <citation type="submission" date="2021-01" db="EMBL/GenBank/DDBJ databases">
        <authorList>
            <person name="Kaushik A."/>
        </authorList>
    </citation>
    <scope>NUCLEOTIDE SEQUENCE</scope>
    <source>
        <strain evidence="10">AG5</strain>
    </source>
</reference>
<comment type="subcellular location">
    <subcellularLocation>
        <location evidence="1">Membrane</location>
        <topology evidence="1">Multi-pass membrane protein</topology>
    </subcellularLocation>
</comment>
<dbReference type="Pfam" id="PF07885">
    <property type="entry name" value="Ion_trans_2"/>
    <property type="match status" value="2"/>
</dbReference>
<feature type="transmembrane region" description="Helical" evidence="8">
    <location>
        <begin position="102"/>
        <end position="122"/>
    </location>
</feature>
<feature type="domain" description="Potassium channel" evidence="9">
    <location>
        <begin position="363"/>
        <end position="428"/>
    </location>
</feature>
<keyword evidence="7" id="KW-0407">Ion channel</keyword>
<evidence type="ECO:0000313" key="11">
    <source>
        <dbReference type="Proteomes" id="UP000663827"/>
    </source>
</evidence>
<feature type="transmembrane region" description="Helical" evidence="8">
    <location>
        <begin position="410"/>
        <end position="431"/>
    </location>
</feature>
<keyword evidence="2" id="KW-0813">Transport</keyword>
<keyword evidence="6 8" id="KW-0472">Membrane</keyword>
<dbReference type="InterPro" id="IPR003280">
    <property type="entry name" value="2pore_dom_K_chnl"/>
</dbReference>
<sequence>PDVTTDNTQVFELRLVVTSRSTLTSVEAARALTMFRYPRSTSQSAGTTSWTSSLLRPIYLFAGVSPLTAALIAPLAVLLDIPALTEKWYTRDGEPQADPRASLILSGFSLSFSLIANALLLVRFSLQGRGWTIATRVSVACWSVKVVTAICNLVVFGALTRNQPQFSYAEGFWSAVVSVIASGIILALLLLHWILEFKRDPSQDDQPVTPTHTKVKIRVAGRHLMLQNTMLIALIALTALIFSRIENWTYLQGIYFTIVTFLTIGFGDFYPSKASTKVLLFPLGLLGVTLLASCISMIVSFFKEHQREHKAKARAEREKSWHMSQMQTENPSLQREIAFLSELHNRQGWRQRTVDLTQSLIGFLVFWFVGAAIFGAVESWPYGDGLYFCYVFFLSIGYGDLAPVSPAGRVIFIVYSLMAVPIMASFAVQAIQNVLEQLSEQRMDRRRAHFGDETSQATVETQFKEKNLERGPNNNFTDETHSTLISHFDSQKGAIEEDTDVAMKVNDLKALLEHAVSLERVARRLLVAHLEEGSPAQILLRADWNLQSRDLRILESESQGKRSSQLGTNGKFGAVPKFDGSHKSKIHDLAVTEAGIAGTSQSREEQEEEEIAETAVGGMDEEETLNAVREFRRGVAGMLALGSRLRELEGMEKYIFERRRAGNRV</sequence>
<proteinExistence type="predicted"/>
<evidence type="ECO:0000256" key="3">
    <source>
        <dbReference type="ARBA" id="ARBA00022692"/>
    </source>
</evidence>
<evidence type="ECO:0000256" key="6">
    <source>
        <dbReference type="ARBA" id="ARBA00023136"/>
    </source>
</evidence>
<feature type="transmembrane region" description="Helical" evidence="8">
    <location>
        <begin position="142"/>
        <end position="160"/>
    </location>
</feature>
<dbReference type="GO" id="GO:0005886">
    <property type="term" value="C:plasma membrane"/>
    <property type="evidence" value="ECO:0007669"/>
    <property type="project" value="TreeGrafter"/>
</dbReference>
<feature type="transmembrane region" description="Helical" evidence="8">
    <location>
        <begin position="356"/>
        <end position="374"/>
    </location>
</feature>
<evidence type="ECO:0000313" key="10">
    <source>
        <dbReference type="EMBL" id="CAE7156995.1"/>
    </source>
</evidence>
<dbReference type="EMBL" id="CAJNJQ010001977">
    <property type="protein sequence ID" value="CAE7156995.1"/>
    <property type="molecule type" value="Genomic_DNA"/>
</dbReference>
<feature type="transmembrane region" description="Helical" evidence="8">
    <location>
        <begin position="58"/>
        <end position="81"/>
    </location>
</feature>
<dbReference type="InterPro" id="IPR013099">
    <property type="entry name" value="K_chnl_dom"/>
</dbReference>